<dbReference type="Proteomes" id="UP000070133">
    <property type="component" value="Unassembled WGS sequence"/>
</dbReference>
<organism evidence="2 3">
    <name type="scientific">Pseudocercospora eumusae</name>
    <dbReference type="NCBI Taxonomy" id="321146"/>
    <lineage>
        <taxon>Eukaryota</taxon>
        <taxon>Fungi</taxon>
        <taxon>Dikarya</taxon>
        <taxon>Ascomycota</taxon>
        <taxon>Pezizomycotina</taxon>
        <taxon>Dothideomycetes</taxon>
        <taxon>Dothideomycetidae</taxon>
        <taxon>Mycosphaerellales</taxon>
        <taxon>Mycosphaerellaceae</taxon>
        <taxon>Pseudocercospora</taxon>
    </lineage>
</organism>
<reference evidence="2 3" key="1">
    <citation type="submission" date="2015-07" db="EMBL/GenBank/DDBJ databases">
        <title>Comparative genomics of the Sigatoka disease complex on banana suggests a link between parallel evolutionary changes in Pseudocercospora fijiensis and Pseudocercospora eumusae and increased virulence on the banana host.</title>
        <authorList>
            <person name="Chang T.-C."/>
            <person name="Salvucci A."/>
            <person name="Crous P.W."/>
            <person name="Stergiopoulos I."/>
        </authorList>
    </citation>
    <scope>NUCLEOTIDE SEQUENCE [LARGE SCALE GENOMIC DNA]</scope>
    <source>
        <strain evidence="2 3">CBS 114824</strain>
    </source>
</reference>
<accession>A0A139H568</accession>
<protein>
    <submittedName>
        <fullName evidence="2">Uncharacterized protein</fullName>
    </submittedName>
</protein>
<feature type="compositionally biased region" description="Acidic residues" evidence="1">
    <location>
        <begin position="16"/>
        <end position="29"/>
    </location>
</feature>
<name>A0A139H568_9PEZI</name>
<comment type="caution">
    <text evidence="2">The sequence shown here is derived from an EMBL/GenBank/DDBJ whole genome shotgun (WGS) entry which is preliminary data.</text>
</comment>
<evidence type="ECO:0000313" key="3">
    <source>
        <dbReference type="Proteomes" id="UP000070133"/>
    </source>
</evidence>
<proteinExistence type="predicted"/>
<evidence type="ECO:0000256" key="1">
    <source>
        <dbReference type="SAM" id="MobiDB-lite"/>
    </source>
</evidence>
<sequence length="159" mass="18044">MESVPLKYSKGNVKDDSDDDMVDDNDDDSDGPRKMNENGRTETIPSGLRMSTRWAVKIQEPRMRMELSKDRNAIKEITLHSAQRYFVSAAHSVLIHVCKNECFCFDTIVEYALRTHNRSSGSGLQTAAQYKQHSFSPFLVLGSKRFTVVEETVIVVQVL</sequence>
<dbReference type="AlphaFoldDB" id="A0A139H568"/>
<gene>
    <name evidence="2" type="ORF">AC578_5739</name>
</gene>
<feature type="region of interest" description="Disordered" evidence="1">
    <location>
        <begin position="1"/>
        <end position="44"/>
    </location>
</feature>
<evidence type="ECO:0000313" key="2">
    <source>
        <dbReference type="EMBL" id="KXS97597.1"/>
    </source>
</evidence>
<keyword evidence="3" id="KW-1185">Reference proteome</keyword>
<dbReference type="EMBL" id="LFZN01000138">
    <property type="protein sequence ID" value="KXS97597.1"/>
    <property type="molecule type" value="Genomic_DNA"/>
</dbReference>
<feature type="compositionally biased region" description="Basic and acidic residues" evidence="1">
    <location>
        <begin position="30"/>
        <end position="40"/>
    </location>
</feature>